<dbReference type="RefSeq" id="WP_159158925.1">
    <property type="nucleotide sequence ID" value="NZ_LR732798.1"/>
</dbReference>
<name>A0A653KXI2_AERVE</name>
<reference evidence="1 2" key="1">
    <citation type="submission" date="2019-10" db="EMBL/GenBank/DDBJ databases">
        <authorList>
            <person name="Karimi E."/>
        </authorList>
    </citation>
    <scope>NUCLEOTIDE SEQUENCE [LARGE SCALE GENOMIC DNA]</scope>
    <source>
        <strain evidence="1">Aeromonas sp. 8C</strain>
    </source>
</reference>
<evidence type="ECO:0000313" key="1">
    <source>
        <dbReference type="EMBL" id="VXA84039.1"/>
    </source>
</evidence>
<dbReference type="AlphaFoldDB" id="A0A653KXI2"/>
<dbReference type="Proteomes" id="UP000439123">
    <property type="component" value="Unassembled WGS sequence"/>
</dbReference>
<gene>
    <name evidence="1" type="ORF">AERO8C_160192</name>
</gene>
<sequence>MSDPDVKGKDEVQGGATKRDFLRADLLRVMNYGVVGTWDSQRCGEYFAARLPEIEPAMLFDVLAEVMVSGPKKAYQRGQDDALAMIRKALK</sequence>
<evidence type="ECO:0000313" key="2">
    <source>
        <dbReference type="Proteomes" id="UP000439123"/>
    </source>
</evidence>
<dbReference type="EMBL" id="CABWLC010000008">
    <property type="protein sequence ID" value="VXA84039.1"/>
    <property type="molecule type" value="Genomic_DNA"/>
</dbReference>
<proteinExistence type="predicted"/>
<protein>
    <submittedName>
        <fullName evidence="1">Contig_80, whole genome shotgun sequence</fullName>
    </submittedName>
</protein>
<organism evidence="1 2">
    <name type="scientific">Aeromonas veronii</name>
    <dbReference type="NCBI Taxonomy" id="654"/>
    <lineage>
        <taxon>Bacteria</taxon>
        <taxon>Pseudomonadati</taxon>
        <taxon>Pseudomonadota</taxon>
        <taxon>Gammaproteobacteria</taxon>
        <taxon>Aeromonadales</taxon>
        <taxon>Aeromonadaceae</taxon>
        <taxon>Aeromonas</taxon>
    </lineage>
</organism>
<accession>A0A653KXI2</accession>